<keyword evidence="7" id="KW-0406">Ion transport</keyword>
<feature type="transmembrane region" description="Helical" evidence="11">
    <location>
        <begin position="57"/>
        <end position="75"/>
    </location>
</feature>
<evidence type="ECO:0000256" key="5">
    <source>
        <dbReference type="ARBA" id="ARBA00022989"/>
    </source>
</evidence>
<feature type="transmembrane region" description="Helical" evidence="11">
    <location>
        <begin position="87"/>
        <end position="105"/>
    </location>
</feature>
<comment type="caution">
    <text evidence="13">The sequence shown here is derived from an EMBL/GenBank/DDBJ whole genome shotgun (WGS) entry which is preliminary data.</text>
</comment>
<dbReference type="InterPro" id="IPR006153">
    <property type="entry name" value="Cation/H_exchanger_TM"/>
</dbReference>
<name>A0ABR3Z008_9PEZI</name>
<evidence type="ECO:0000313" key="13">
    <source>
        <dbReference type="EMBL" id="KAL1893963.1"/>
    </source>
</evidence>
<keyword evidence="8 11" id="KW-0472">Membrane</keyword>
<feature type="transmembrane region" description="Helical" evidence="11">
    <location>
        <begin position="219"/>
        <end position="237"/>
    </location>
</feature>
<feature type="compositionally biased region" description="Basic and acidic residues" evidence="10">
    <location>
        <begin position="445"/>
        <end position="458"/>
    </location>
</feature>
<evidence type="ECO:0000256" key="11">
    <source>
        <dbReference type="SAM" id="Phobius"/>
    </source>
</evidence>
<feature type="transmembrane region" description="Helical" evidence="11">
    <location>
        <begin position="117"/>
        <end position="137"/>
    </location>
</feature>
<gene>
    <name evidence="13" type="ORF">Sste5346_006104</name>
</gene>
<evidence type="ECO:0000256" key="10">
    <source>
        <dbReference type="SAM" id="MobiDB-lite"/>
    </source>
</evidence>
<dbReference type="EMBL" id="JAWCUI010000035">
    <property type="protein sequence ID" value="KAL1893963.1"/>
    <property type="molecule type" value="Genomic_DNA"/>
</dbReference>
<evidence type="ECO:0000256" key="6">
    <source>
        <dbReference type="ARBA" id="ARBA00023053"/>
    </source>
</evidence>
<comment type="subcellular location">
    <subcellularLocation>
        <location evidence="1">Membrane</location>
        <topology evidence="1">Multi-pass membrane protein</topology>
    </subcellularLocation>
</comment>
<feature type="transmembrane region" description="Helical" evidence="11">
    <location>
        <begin position="396"/>
        <end position="415"/>
    </location>
</feature>
<keyword evidence="2" id="KW-0813">Transport</keyword>
<evidence type="ECO:0000256" key="7">
    <source>
        <dbReference type="ARBA" id="ARBA00023065"/>
    </source>
</evidence>
<feature type="transmembrane region" description="Helical" evidence="11">
    <location>
        <begin position="267"/>
        <end position="295"/>
    </location>
</feature>
<evidence type="ECO:0000259" key="12">
    <source>
        <dbReference type="Pfam" id="PF00999"/>
    </source>
</evidence>
<evidence type="ECO:0000256" key="1">
    <source>
        <dbReference type="ARBA" id="ARBA00004141"/>
    </source>
</evidence>
<proteinExistence type="predicted"/>
<dbReference type="PANTHER" id="PTHR43562:SF3">
    <property type="entry name" value="SODIUM ION_PROTON EXCHANGER (EUROFUNG)"/>
    <property type="match status" value="1"/>
</dbReference>
<evidence type="ECO:0000256" key="4">
    <source>
        <dbReference type="ARBA" id="ARBA00022692"/>
    </source>
</evidence>
<keyword evidence="14" id="KW-1185">Reference proteome</keyword>
<protein>
    <recommendedName>
        <fullName evidence="12">Cation/H+ exchanger transmembrane domain-containing protein</fullName>
    </recommendedName>
</protein>
<keyword evidence="9" id="KW-0739">Sodium transport</keyword>
<feature type="transmembrane region" description="Helical" evidence="11">
    <location>
        <begin position="556"/>
        <end position="579"/>
    </location>
</feature>
<dbReference type="PANTHER" id="PTHR43562">
    <property type="entry name" value="NAPA-TYPE SODIUM/HYDROGEN ANTIPORTER"/>
    <property type="match status" value="1"/>
</dbReference>
<keyword evidence="5 11" id="KW-1133">Transmembrane helix</keyword>
<dbReference type="Proteomes" id="UP001583186">
    <property type="component" value="Unassembled WGS sequence"/>
</dbReference>
<evidence type="ECO:0000256" key="3">
    <source>
        <dbReference type="ARBA" id="ARBA00022449"/>
    </source>
</evidence>
<evidence type="ECO:0000256" key="9">
    <source>
        <dbReference type="ARBA" id="ARBA00023201"/>
    </source>
</evidence>
<feature type="transmembrane region" description="Helical" evidence="11">
    <location>
        <begin position="179"/>
        <end position="199"/>
    </location>
</feature>
<reference evidence="13 14" key="1">
    <citation type="journal article" date="2024" name="IMA Fungus">
        <title>IMA Genome - F19 : A genome assembly and annotation guide to empower mycologists, including annotated draft genome sequences of Ceratocystis pirilliformis, Diaporthe australafricana, Fusarium ophioides, Paecilomyces lecythidis, and Sporothrix stenoceras.</title>
        <authorList>
            <person name="Aylward J."/>
            <person name="Wilson A.M."/>
            <person name="Visagie C.M."/>
            <person name="Spraker J."/>
            <person name="Barnes I."/>
            <person name="Buitendag C."/>
            <person name="Ceriani C."/>
            <person name="Del Mar Angel L."/>
            <person name="du Plessis D."/>
            <person name="Fuchs T."/>
            <person name="Gasser K."/>
            <person name="Kramer D."/>
            <person name="Li W."/>
            <person name="Munsamy K."/>
            <person name="Piso A."/>
            <person name="Price J.L."/>
            <person name="Sonnekus B."/>
            <person name="Thomas C."/>
            <person name="van der Nest A."/>
            <person name="van Dijk A."/>
            <person name="van Heerden A."/>
            <person name="van Vuuren N."/>
            <person name="Yilmaz N."/>
            <person name="Duong T.A."/>
            <person name="van der Merwe N.A."/>
            <person name="Wingfield M.J."/>
            <person name="Wingfield B.D."/>
        </authorList>
    </citation>
    <scope>NUCLEOTIDE SEQUENCE [LARGE SCALE GENOMIC DNA]</scope>
    <source>
        <strain evidence="13 14">CMW 5346</strain>
    </source>
</reference>
<dbReference type="Pfam" id="PF00999">
    <property type="entry name" value="Na_H_Exchanger"/>
    <property type="match status" value="1"/>
</dbReference>
<evidence type="ECO:0000313" key="14">
    <source>
        <dbReference type="Proteomes" id="UP001583186"/>
    </source>
</evidence>
<sequence length="603" mass="63098">MATLHKMSTNVLSVDTLSRSQSTEASLPYHEPAVEQILIQVSLLFLLHIANWALDRLVYCGLVGQILVGVAWGTPGIKLLSVESEDTFVQLGYLGLILLVFEGGLSTSLPAVRANILRSSSVAATGIAAPIVLSFLLKPMTGASYLECFAAGAALCSTSLGTTFTVLRACGLNTTRVGVVLTSAAMLDDVVGLVMVQVIANLGAASEGSFDAVTIVRPVLVSIAFAVVSFVVCRFVVQPLRSVIKRAGWAQPGTRVGDVLHLKQTKLVLLTVLLVGMVTGSSYAGTSNLFAAYIAGAILSWWDSFAPTATAAADSRPSTPTVPAAVSASVSASASAPAPAPATPPQTPTPHYTSTSIFEQYYHPALYWILTPYFFASIGFSIPVTQMFSGPIVWKGLVYSVLMGLAKLVCGVWLLRLPSVGGWFTTIKYKVKAKLKTMAIDKGKTVETSKRPNEEKEATATAAGIIDTDVTDTGSPSPASASPPPEADATNTDDDDEGGTPHAAPAGKEPFSLYPAAILGLAMVPRGEIGFLISAVASSTGVFKPSGESTSPLSDVFLIVTWAIVLCTVVGPLSVGLLVRRVKRLSAGQDNISRNPLGVWGVQ</sequence>
<keyword evidence="4 11" id="KW-0812">Transmembrane</keyword>
<dbReference type="InterPro" id="IPR038770">
    <property type="entry name" value="Na+/solute_symporter_sf"/>
</dbReference>
<feature type="domain" description="Cation/H+ exchanger transmembrane" evidence="12">
    <location>
        <begin position="53"/>
        <end position="303"/>
    </location>
</feature>
<evidence type="ECO:0000256" key="2">
    <source>
        <dbReference type="ARBA" id="ARBA00022448"/>
    </source>
</evidence>
<accession>A0ABR3Z008</accession>
<keyword evidence="3" id="KW-0050">Antiport</keyword>
<keyword evidence="6" id="KW-0915">Sodium</keyword>
<dbReference type="Gene3D" id="1.20.1530.20">
    <property type="match status" value="2"/>
</dbReference>
<feature type="transmembrane region" description="Helical" evidence="11">
    <location>
        <begin position="143"/>
        <end position="167"/>
    </location>
</feature>
<feature type="transmembrane region" description="Helical" evidence="11">
    <location>
        <begin position="365"/>
        <end position="384"/>
    </location>
</feature>
<feature type="region of interest" description="Disordered" evidence="10">
    <location>
        <begin position="445"/>
        <end position="508"/>
    </location>
</feature>
<feature type="compositionally biased region" description="Low complexity" evidence="10">
    <location>
        <begin position="459"/>
        <end position="480"/>
    </location>
</feature>
<evidence type="ECO:0000256" key="8">
    <source>
        <dbReference type="ARBA" id="ARBA00023136"/>
    </source>
</evidence>
<organism evidence="13 14">
    <name type="scientific">Sporothrix stenoceras</name>
    <dbReference type="NCBI Taxonomy" id="5173"/>
    <lineage>
        <taxon>Eukaryota</taxon>
        <taxon>Fungi</taxon>
        <taxon>Dikarya</taxon>
        <taxon>Ascomycota</taxon>
        <taxon>Pezizomycotina</taxon>
        <taxon>Sordariomycetes</taxon>
        <taxon>Sordariomycetidae</taxon>
        <taxon>Ophiostomatales</taxon>
        <taxon>Ophiostomataceae</taxon>
        <taxon>Sporothrix</taxon>
    </lineage>
</organism>